<accession>A0AAV2S4K8</accession>
<name>A0AAV2S4K8_MEGNR</name>
<reference evidence="1 2" key="1">
    <citation type="submission" date="2024-05" db="EMBL/GenBank/DDBJ databases">
        <authorList>
            <person name="Wallberg A."/>
        </authorList>
    </citation>
    <scope>NUCLEOTIDE SEQUENCE [LARGE SCALE GENOMIC DNA]</scope>
</reference>
<dbReference type="PANTHER" id="PTHR23278:SF19">
    <property type="entry name" value="OBSCURIN"/>
    <property type="match status" value="1"/>
</dbReference>
<dbReference type="PANTHER" id="PTHR23278">
    <property type="entry name" value="SIDESTEP PROTEIN"/>
    <property type="match status" value="1"/>
</dbReference>
<evidence type="ECO:0000313" key="1">
    <source>
        <dbReference type="EMBL" id="CAL4156301.1"/>
    </source>
</evidence>
<proteinExistence type="predicted"/>
<gene>
    <name evidence="1" type="ORF">MNOR_LOCUS31694</name>
</gene>
<dbReference type="EMBL" id="CAXKWB010041417">
    <property type="protein sequence ID" value="CAL4156301.1"/>
    <property type="molecule type" value="Genomic_DNA"/>
</dbReference>
<organism evidence="1 2">
    <name type="scientific">Meganyctiphanes norvegica</name>
    <name type="common">Northern krill</name>
    <name type="synonym">Thysanopoda norvegica</name>
    <dbReference type="NCBI Taxonomy" id="48144"/>
    <lineage>
        <taxon>Eukaryota</taxon>
        <taxon>Metazoa</taxon>
        <taxon>Ecdysozoa</taxon>
        <taxon>Arthropoda</taxon>
        <taxon>Crustacea</taxon>
        <taxon>Multicrustacea</taxon>
        <taxon>Malacostraca</taxon>
        <taxon>Eumalacostraca</taxon>
        <taxon>Eucarida</taxon>
        <taxon>Euphausiacea</taxon>
        <taxon>Euphausiidae</taxon>
        <taxon>Meganyctiphanes</taxon>
    </lineage>
</organism>
<evidence type="ECO:0008006" key="3">
    <source>
        <dbReference type="Google" id="ProtNLM"/>
    </source>
</evidence>
<feature type="non-terminal residue" evidence="1">
    <location>
        <position position="135"/>
    </location>
</feature>
<dbReference type="AlphaFoldDB" id="A0AAV2S4K8"/>
<protein>
    <recommendedName>
        <fullName evidence="3">Ig-like domain-containing protein</fullName>
    </recommendedName>
</protein>
<comment type="caution">
    <text evidence="1">The sequence shown here is derived from an EMBL/GenBank/DDBJ whole genome shotgun (WGS) entry which is preliminary data.</text>
</comment>
<keyword evidence="2" id="KW-1185">Reference proteome</keyword>
<sequence>WDFNTTAGVIEVPKENYWKVGDSTNIMHFTVEQPLESGTLLCWARNVVGLQVNPCAFQIIQEAPPEAVNNCLVVNLTPNEAFIRCQPGWDGGLFQSFTMSVAHQNKKSHPEEPRLLAYTSTSPRPEFDLSQLESG</sequence>
<dbReference type="Proteomes" id="UP001497623">
    <property type="component" value="Unassembled WGS sequence"/>
</dbReference>
<evidence type="ECO:0000313" key="2">
    <source>
        <dbReference type="Proteomes" id="UP001497623"/>
    </source>
</evidence>
<feature type="non-terminal residue" evidence="1">
    <location>
        <position position="1"/>
    </location>
</feature>